<evidence type="ECO:0000256" key="1">
    <source>
        <dbReference type="ARBA" id="ARBA00006865"/>
    </source>
</evidence>
<dbReference type="PROSITE" id="PS50231">
    <property type="entry name" value="RICIN_B_LECTIN"/>
    <property type="match status" value="1"/>
</dbReference>
<sequence length="423" mass="46427">MDRMKLKMILLRTLVCLLLFSLFCSSLPSTKAATTWNLVWSDEFNGNFGAAPDSRKWKYDIGGSGWGNNELQYYTDSRNNSYLDGNGNLVIKAVKENFGGNSYTSARLLTKGLFTQAYGKFEARIKLPFGKGIWPAFWMLGDNLDSAGWPNSGEIDIMEHLGHDSSTIYGTVHGPGYSGSGGIGKSYTLPNGQLFKDAFHVISMEWEPTQIRWYVDGNLYHTFNKSQLGSGQTWVFDHPFFMIMNLAVGGNWPGDPDAGTTFPQMMLVDYVRVYKAGSTPVEPGAVYKLINVNSGKALDVYAAGTADGTNVQIYTDNNTPAQRWQVIRNADGSYRLTNPQSGKSLDVADAGTADGTNVQIWSSNESVAQKWNIVDYGDGSFKLINTGSGKALDVSSAGTADGTNVQIWSDNNTSAQKWRMIKL</sequence>
<dbReference type="CDD" id="cd08023">
    <property type="entry name" value="GH16_laminarinase_like"/>
    <property type="match status" value="1"/>
</dbReference>
<evidence type="ECO:0000313" key="4">
    <source>
        <dbReference type="EMBL" id="KEQ26746.1"/>
    </source>
</evidence>
<evidence type="ECO:0000256" key="2">
    <source>
        <dbReference type="SAM" id="SignalP"/>
    </source>
</evidence>
<feature type="chain" id="PRO_5001761486" description="GH16 domain-containing protein" evidence="2">
    <location>
        <begin position="33"/>
        <end position="423"/>
    </location>
</feature>
<dbReference type="PANTHER" id="PTHR10963">
    <property type="entry name" value="GLYCOSYL HYDROLASE-RELATED"/>
    <property type="match status" value="1"/>
</dbReference>
<dbReference type="GO" id="GO:0004553">
    <property type="term" value="F:hydrolase activity, hydrolyzing O-glycosyl compounds"/>
    <property type="evidence" value="ECO:0007669"/>
    <property type="project" value="InterPro"/>
</dbReference>
<dbReference type="InterPro" id="IPR000757">
    <property type="entry name" value="Beta-glucanase-like"/>
</dbReference>
<dbReference type="EMBL" id="JNVM01000006">
    <property type="protein sequence ID" value="KEQ26746.1"/>
    <property type="molecule type" value="Genomic_DNA"/>
</dbReference>
<keyword evidence="2" id="KW-0732">Signal</keyword>
<evidence type="ECO:0000259" key="3">
    <source>
        <dbReference type="PROSITE" id="PS51762"/>
    </source>
</evidence>
<dbReference type="SUPFAM" id="SSF49899">
    <property type="entry name" value="Concanavalin A-like lectins/glucanases"/>
    <property type="match status" value="1"/>
</dbReference>
<evidence type="ECO:0000313" key="5">
    <source>
        <dbReference type="Proteomes" id="UP000028123"/>
    </source>
</evidence>
<dbReference type="InterPro" id="IPR013320">
    <property type="entry name" value="ConA-like_dom_sf"/>
</dbReference>
<dbReference type="eggNOG" id="COG2273">
    <property type="taxonomic scope" value="Bacteria"/>
</dbReference>
<reference evidence="4 5" key="1">
    <citation type="submission" date="2014-06" db="EMBL/GenBank/DDBJ databases">
        <title>Draft genome sequence of Paenibacillus sp. MSt1.</title>
        <authorList>
            <person name="Aw Y.K."/>
            <person name="Ong K.S."/>
            <person name="Gan H.M."/>
            <person name="Lee S.M."/>
        </authorList>
    </citation>
    <scope>NUCLEOTIDE SEQUENCE [LARGE SCALE GENOMIC DNA]</scope>
    <source>
        <strain evidence="4 5">MSt1</strain>
    </source>
</reference>
<comment type="similarity">
    <text evidence="1">Belongs to the glycosyl hydrolase 16 family.</text>
</comment>
<feature type="domain" description="GH16" evidence="3">
    <location>
        <begin position="33"/>
        <end position="279"/>
    </location>
</feature>
<dbReference type="Proteomes" id="UP000028123">
    <property type="component" value="Unassembled WGS sequence"/>
</dbReference>
<gene>
    <name evidence="4" type="ORF">ET33_33510</name>
</gene>
<proteinExistence type="inferred from homology"/>
<dbReference type="SMART" id="SM00458">
    <property type="entry name" value="RICIN"/>
    <property type="match status" value="1"/>
</dbReference>
<dbReference type="Gene3D" id="2.80.10.50">
    <property type="match status" value="3"/>
</dbReference>
<keyword evidence="5" id="KW-1185">Reference proteome</keyword>
<dbReference type="AlphaFoldDB" id="A0A081P7S3"/>
<dbReference type="SUPFAM" id="SSF50370">
    <property type="entry name" value="Ricin B-like lectins"/>
    <property type="match status" value="1"/>
</dbReference>
<dbReference type="Pfam" id="PF14200">
    <property type="entry name" value="RicinB_lectin_2"/>
    <property type="match status" value="2"/>
</dbReference>
<comment type="caution">
    <text evidence="4">The sequence shown here is derived from an EMBL/GenBank/DDBJ whole genome shotgun (WGS) entry which is preliminary data.</text>
</comment>
<protein>
    <recommendedName>
        <fullName evidence="3">GH16 domain-containing protein</fullName>
    </recommendedName>
</protein>
<accession>A0A081P7S3</accession>
<dbReference type="InterPro" id="IPR000772">
    <property type="entry name" value="Ricin_B_lectin"/>
</dbReference>
<organism evidence="4 5">
    <name type="scientific">Paenibacillus tyrfis</name>
    <dbReference type="NCBI Taxonomy" id="1501230"/>
    <lineage>
        <taxon>Bacteria</taxon>
        <taxon>Bacillati</taxon>
        <taxon>Bacillota</taxon>
        <taxon>Bacilli</taxon>
        <taxon>Bacillales</taxon>
        <taxon>Paenibacillaceae</taxon>
        <taxon>Paenibacillus</taxon>
    </lineage>
</organism>
<feature type="signal peptide" evidence="2">
    <location>
        <begin position="1"/>
        <end position="32"/>
    </location>
</feature>
<dbReference type="PANTHER" id="PTHR10963:SF55">
    <property type="entry name" value="GLYCOSIDE HYDROLASE FAMILY 16 PROTEIN"/>
    <property type="match status" value="1"/>
</dbReference>
<dbReference type="Gene3D" id="2.60.120.200">
    <property type="match status" value="1"/>
</dbReference>
<dbReference type="InterPro" id="IPR050546">
    <property type="entry name" value="Glycosyl_Hydrlase_16"/>
</dbReference>
<dbReference type="InterPro" id="IPR035992">
    <property type="entry name" value="Ricin_B-like_lectins"/>
</dbReference>
<dbReference type="Pfam" id="PF00722">
    <property type="entry name" value="Glyco_hydro_16"/>
    <property type="match status" value="1"/>
</dbReference>
<dbReference type="CDD" id="cd00161">
    <property type="entry name" value="beta-trefoil_Ricin-like"/>
    <property type="match status" value="1"/>
</dbReference>
<dbReference type="GO" id="GO:0005975">
    <property type="term" value="P:carbohydrate metabolic process"/>
    <property type="evidence" value="ECO:0007669"/>
    <property type="project" value="InterPro"/>
</dbReference>
<dbReference type="PROSITE" id="PS51762">
    <property type="entry name" value="GH16_2"/>
    <property type="match status" value="1"/>
</dbReference>
<name>A0A081P7S3_9BACL</name>